<dbReference type="CDD" id="cd04301">
    <property type="entry name" value="NAT_SF"/>
    <property type="match status" value="1"/>
</dbReference>
<dbReference type="PROSITE" id="PS51186">
    <property type="entry name" value="GNAT"/>
    <property type="match status" value="1"/>
</dbReference>
<organism evidence="2 3">
    <name type="scientific">Bacillus pumilus</name>
    <name type="common">Bacillus mesentericus</name>
    <dbReference type="NCBI Taxonomy" id="1408"/>
    <lineage>
        <taxon>Bacteria</taxon>
        <taxon>Bacillati</taxon>
        <taxon>Bacillota</taxon>
        <taxon>Bacilli</taxon>
        <taxon>Bacillales</taxon>
        <taxon>Bacillaceae</taxon>
        <taxon>Bacillus</taxon>
    </lineage>
</organism>
<dbReference type="GO" id="GO:0016747">
    <property type="term" value="F:acyltransferase activity, transferring groups other than amino-acyl groups"/>
    <property type="evidence" value="ECO:0007669"/>
    <property type="project" value="InterPro"/>
</dbReference>
<evidence type="ECO:0000313" key="3">
    <source>
        <dbReference type="Proteomes" id="UP000230768"/>
    </source>
</evidence>
<dbReference type="PANTHER" id="PTHR43415">
    <property type="entry name" value="SPERMIDINE N(1)-ACETYLTRANSFERASE"/>
    <property type="match status" value="1"/>
</dbReference>
<reference evidence="2 3" key="1">
    <citation type="submission" date="2017-11" db="EMBL/GenBank/DDBJ databases">
        <title>Draft genome sequence of Bacillus pumilus 51_5il from lake Gorkoye (Russia: Novosibirsk region).</title>
        <authorList>
            <person name="Shipova A.A."/>
            <person name="Rozanov A.S."/>
            <person name="Bryanskaya A.V."/>
            <person name="Peltek S.E."/>
        </authorList>
    </citation>
    <scope>NUCLEOTIDE SEQUENCE [LARGE SCALE GENOMIC DNA]</scope>
    <source>
        <strain evidence="2 3">51_5il</strain>
    </source>
</reference>
<comment type="caution">
    <text evidence="2">The sequence shown here is derived from an EMBL/GenBank/DDBJ whole genome shotgun (WGS) entry which is preliminary data.</text>
</comment>
<dbReference type="Pfam" id="PF00583">
    <property type="entry name" value="Acetyltransf_1"/>
    <property type="match status" value="1"/>
</dbReference>
<accession>A0A2G8IPN9</accession>
<feature type="domain" description="N-acetyltransferase" evidence="1">
    <location>
        <begin position="7"/>
        <end position="174"/>
    </location>
</feature>
<dbReference type="EMBL" id="PEKP01000035">
    <property type="protein sequence ID" value="PIK25451.1"/>
    <property type="molecule type" value="Genomic_DNA"/>
</dbReference>
<dbReference type="PANTHER" id="PTHR43415:SF3">
    <property type="entry name" value="GNAT-FAMILY ACETYLTRANSFERASE"/>
    <property type="match status" value="1"/>
</dbReference>
<sequence length="174" mass="19961">MQNSNDIIVRFGNMEDAETTLDIQSSVIAESDYLLTTPEENKKNLLEHKAWIQKRIENENETYIVAQKDGKVIGFIAFENGSNRKRTAHAGSFGLMVHKRFRGLGVGEMLLTALLNWAEKNPSIEKVSLAVFSTNQKAISLYKKMGFIEEGRKIKEFKISEHEYWDDVLMYKLV</sequence>
<dbReference type="RefSeq" id="WP_099728690.1">
    <property type="nucleotide sequence ID" value="NZ_PEKP01000035.1"/>
</dbReference>
<dbReference type="Gene3D" id="3.40.630.30">
    <property type="match status" value="1"/>
</dbReference>
<dbReference type="AlphaFoldDB" id="A0A2G8IPN9"/>
<dbReference type="InterPro" id="IPR000182">
    <property type="entry name" value="GNAT_dom"/>
</dbReference>
<proteinExistence type="predicted"/>
<keyword evidence="2" id="KW-0808">Transferase</keyword>
<evidence type="ECO:0000259" key="1">
    <source>
        <dbReference type="PROSITE" id="PS51186"/>
    </source>
</evidence>
<protein>
    <submittedName>
        <fullName evidence="2">GNAT family N-acetyltransferase</fullName>
    </submittedName>
</protein>
<name>A0A2G8IPN9_BACPU</name>
<dbReference type="Proteomes" id="UP000230768">
    <property type="component" value="Unassembled WGS sequence"/>
</dbReference>
<dbReference type="InterPro" id="IPR016181">
    <property type="entry name" value="Acyl_CoA_acyltransferase"/>
</dbReference>
<gene>
    <name evidence="2" type="ORF">CTV99_17870</name>
</gene>
<evidence type="ECO:0000313" key="2">
    <source>
        <dbReference type="EMBL" id="PIK25451.1"/>
    </source>
</evidence>
<dbReference type="SUPFAM" id="SSF55729">
    <property type="entry name" value="Acyl-CoA N-acyltransferases (Nat)"/>
    <property type="match status" value="1"/>
</dbReference>